<comment type="caution">
    <text evidence="6">The sequence shown here is derived from an EMBL/GenBank/DDBJ whole genome shotgun (WGS) entry which is preliminary data.</text>
</comment>
<evidence type="ECO:0000313" key="7">
    <source>
        <dbReference type="Proteomes" id="UP000715095"/>
    </source>
</evidence>
<sequence length="244" mass="27099">MDKRKPSIVLIDDYPLFRKAMADVLTSSGEFQVIGQTADEKIALSLIGLKPDIVLIDLDATHFHALNLLREIKYRHPNCRAVMIMNSTQNSTTLMQAIRLDASGYLLRSIPIDEFVEQMHVVSSGGMATSEKITSALAEHLRTGSLQQTESNITQILTRREFDVLCCLASGLSNREIASHLQITDGTVKVHVKHLLKKLKFRSRVEAAVWASERGYKLSAEKLEKMGLGEPGTDQRLRAGAADE</sequence>
<evidence type="ECO:0000256" key="1">
    <source>
        <dbReference type="ARBA" id="ARBA00022553"/>
    </source>
</evidence>
<feature type="domain" description="HTH luxR-type" evidence="4">
    <location>
        <begin position="150"/>
        <end position="215"/>
    </location>
</feature>
<organism evidence="6 7">
    <name type="scientific">Sutterella massiliensis</name>
    <dbReference type="NCBI Taxonomy" id="1816689"/>
    <lineage>
        <taxon>Bacteria</taxon>
        <taxon>Pseudomonadati</taxon>
        <taxon>Pseudomonadota</taxon>
        <taxon>Betaproteobacteria</taxon>
        <taxon>Burkholderiales</taxon>
        <taxon>Sutterellaceae</taxon>
        <taxon>Sutterella</taxon>
    </lineage>
</organism>
<dbReference type="PANTHER" id="PTHR43214">
    <property type="entry name" value="TWO-COMPONENT RESPONSE REGULATOR"/>
    <property type="match status" value="1"/>
</dbReference>
<dbReference type="SMART" id="SM00421">
    <property type="entry name" value="HTH_LUXR"/>
    <property type="match status" value="1"/>
</dbReference>
<proteinExistence type="predicted"/>
<dbReference type="CDD" id="cd17535">
    <property type="entry name" value="REC_NarL-like"/>
    <property type="match status" value="1"/>
</dbReference>
<dbReference type="InterPro" id="IPR011006">
    <property type="entry name" value="CheY-like_superfamily"/>
</dbReference>
<dbReference type="PROSITE" id="PS50110">
    <property type="entry name" value="RESPONSE_REGULATORY"/>
    <property type="match status" value="1"/>
</dbReference>
<evidence type="ECO:0000259" key="4">
    <source>
        <dbReference type="PROSITE" id="PS50043"/>
    </source>
</evidence>
<dbReference type="SUPFAM" id="SSF46894">
    <property type="entry name" value="C-terminal effector domain of the bipartite response regulators"/>
    <property type="match status" value="1"/>
</dbReference>
<dbReference type="SUPFAM" id="SSF52172">
    <property type="entry name" value="CheY-like"/>
    <property type="match status" value="1"/>
</dbReference>
<reference evidence="6 7" key="1">
    <citation type="journal article" date="2021" name="Sci. Rep.">
        <title>The distribution of antibiotic resistance genes in chicken gut microbiota commensals.</title>
        <authorList>
            <person name="Juricova H."/>
            <person name="Matiasovicova J."/>
            <person name="Kubasova T."/>
            <person name="Cejkova D."/>
            <person name="Rychlik I."/>
        </authorList>
    </citation>
    <scope>NUCLEOTIDE SEQUENCE [LARGE SCALE GENOMIC DNA]</scope>
    <source>
        <strain evidence="6 7">An829</strain>
    </source>
</reference>
<dbReference type="InterPro" id="IPR058245">
    <property type="entry name" value="NreC/VraR/RcsB-like_REC"/>
</dbReference>
<keyword evidence="2" id="KW-0238">DNA-binding</keyword>
<evidence type="ECO:0000256" key="2">
    <source>
        <dbReference type="ARBA" id="ARBA00023125"/>
    </source>
</evidence>
<evidence type="ECO:0000256" key="3">
    <source>
        <dbReference type="PROSITE-ProRule" id="PRU00169"/>
    </source>
</evidence>
<dbReference type="InterPro" id="IPR001789">
    <property type="entry name" value="Sig_transdc_resp-reg_receiver"/>
</dbReference>
<dbReference type="Proteomes" id="UP000715095">
    <property type="component" value="Unassembled WGS sequence"/>
</dbReference>
<dbReference type="InterPro" id="IPR016032">
    <property type="entry name" value="Sig_transdc_resp-reg_C-effctor"/>
</dbReference>
<dbReference type="CDD" id="cd06170">
    <property type="entry name" value="LuxR_C_like"/>
    <property type="match status" value="1"/>
</dbReference>
<protein>
    <submittedName>
        <fullName evidence="6">Response regulator</fullName>
    </submittedName>
</protein>
<keyword evidence="1 3" id="KW-0597">Phosphoprotein</keyword>
<dbReference type="Pfam" id="PF00072">
    <property type="entry name" value="Response_reg"/>
    <property type="match status" value="1"/>
</dbReference>
<dbReference type="Pfam" id="PF00196">
    <property type="entry name" value="GerE"/>
    <property type="match status" value="1"/>
</dbReference>
<dbReference type="Gene3D" id="3.40.50.2300">
    <property type="match status" value="1"/>
</dbReference>
<dbReference type="EMBL" id="JACJJC010000008">
    <property type="protein sequence ID" value="MBM6704141.1"/>
    <property type="molecule type" value="Genomic_DNA"/>
</dbReference>
<accession>A0ABS2DS60</accession>
<dbReference type="InterPro" id="IPR039420">
    <property type="entry name" value="WalR-like"/>
</dbReference>
<dbReference type="SMART" id="SM00448">
    <property type="entry name" value="REC"/>
    <property type="match status" value="1"/>
</dbReference>
<gene>
    <name evidence="6" type="ORF">H6A60_06535</name>
</gene>
<dbReference type="InterPro" id="IPR000792">
    <property type="entry name" value="Tscrpt_reg_LuxR_C"/>
</dbReference>
<name>A0ABS2DS60_9BURK</name>
<dbReference type="RefSeq" id="WP_205102613.1">
    <property type="nucleotide sequence ID" value="NZ_JACJJC010000008.1"/>
</dbReference>
<feature type="domain" description="Response regulatory" evidence="5">
    <location>
        <begin position="7"/>
        <end position="123"/>
    </location>
</feature>
<dbReference type="PANTHER" id="PTHR43214:SF38">
    <property type="entry name" value="NITRATE_NITRITE RESPONSE REGULATOR PROTEIN NARL"/>
    <property type="match status" value="1"/>
</dbReference>
<dbReference type="PROSITE" id="PS00622">
    <property type="entry name" value="HTH_LUXR_1"/>
    <property type="match status" value="1"/>
</dbReference>
<feature type="modified residue" description="4-aspartylphosphate" evidence="3">
    <location>
        <position position="57"/>
    </location>
</feature>
<evidence type="ECO:0000313" key="6">
    <source>
        <dbReference type="EMBL" id="MBM6704141.1"/>
    </source>
</evidence>
<dbReference type="PRINTS" id="PR00038">
    <property type="entry name" value="HTHLUXR"/>
</dbReference>
<dbReference type="PROSITE" id="PS50043">
    <property type="entry name" value="HTH_LUXR_2"/>
    <property type="match status" value="1"/>
</dbReference>
<evidence type="ECO:0000259" key="5">
    <source>
        <dbReference type="PROSITE" id="PS50110"/>
    </source>
</evidence>
<keyword evidence="7" id="KW-1185">Reference proteome</keyword>